<keyword evidence="2" id="KW-0479">Metal-binding</keyword>
<evidence type="ECO:0000313" key="5">
    <source>
        <dbReference type="Proteomes" id="UP000007880"/>
    </source>
</evidence>
<keyword evidence="3" id="KW-0186">Copper</keyword>
<dbReference type="InterPro" id="IPR026468">
    <property type="entry name" value="Nitrous_oxide_Rdtase_Sec-dep"/>
</dbReference>
<dbReference type="AlphaFoldDB" id="I0I0G7"/>
<comment type="subcellular location">
    <subcellularLocation>
        <location evidence="1">Cell envelope</location>
    </subcellularLocation>
</comment>
<evidence type="ECO:0000256" key="2">
    <source>
        <dbReference type="ARBA" id="ARBA00022723"/>
    </source>
</evidence>
<dbReference type="InterPro" id="IPR041114">
    <property type="entry name" value="Nos_propeller"/>
</dbReference>
<accession>I0I0G7</accession>
<evidence type="ECO:0000256" key="3">
    <source>
        <dbReference type="ARBA" id="ARBA00023008"/>
    </source>
</evidence>
<dbReference type="InterPro" id="IPR051403">
    <property type="entry name" value="NosZ/Cyto_c_oxidase_sub2"/>
</dbReference>
<evidence type="ECO:0000256" key="1">
    <source>
        <dbReference type="ARBA" id="ARBA00004196"/>
    </source>
</evidence>
<dbReference type="SUPFAM" id="SSF49503">
    <property type="entry name" value="Cupredoxins"/>
    <property type="match status" value="1"/>
</dbReference>
<evidence type="ECO:0000313" key="4">
    <source>
        <dbReference type="EMBL" id="BAL98754.1"/>
    </source>
</evidence>
<sequence length="656" mass="72157">MITFVIAMVAVVIGACGGEEKTPTPVPVSVEGGLPATAMEIAAARGLTPDDIAAALKTYTPSGKMDEYLLFMSGGHSGNVIVAGIPSMRILKNIAVFTPESWQGYGFGSRESEQILDAGNVNGVKIRMGDTHHPALSETNGDYDGEFLFINDKTHARVAVVDLRDFETKQIVKDPLLISAHGSTFVTPNTEYVVQASQYNTPLGWEYAPISEYKEKYRGTITFWKFDRSKGRLIPEESFAIEIPPYWQDLCDAGKLASEGWAFCNSFNSELYTGGVAQGNPPFEAGVSQRDTDYLHIINWKRAEEVVKAGKHETLNGMKLIRIPTAVEEGVLYLAPEPKSPHGVDVSPDGKYIVVAGKLDPHVTVYSIDKIQQAIADKKWTTDDYGIPVLDFDAVMHAQVELGLGPLHTQFDDQGYAYTSLFLDSAIARWKLGGDDPSAYALVEKTPVQYNVGHIAAAEGDTVNPDGKYLVALNKWAVDRFTPVGPLLPQNIQLLDISNGQMKVIYDMPMGIGEPHYAQIIKADKIKAWDVYPQVGWDPIAQAPSPYATKAGEERIVRNGNQVEIFMTSIRSRLTPDHIEIKKGDHVIWHITNLETAKDATHGFQLGGYNISLSIEPGETTTFEFDAVNDGVFAFYCTEFCSALHLEMMGYMFVQP</sequence>
<dbReference type="InterPro" id="IPR011045">
    <property type="entry name" value="N2O_reductase_N"/>
</dbReference>
<dbReference type="Gene3D" id="2.60.40.420">
    <property type="entry name" value="Cupredoxins - blue copper proteins"/>
    <property type="match status" value="1"/>
</dbReference>
<dbReference type="GO" id="GO:0046872">
    <property type="term" value="F:metal ion binding"/>
    <property type="evidence" value="ECO:0007669"/>
    <property type="project" value="UniProtKB-KW"/>
</dbReference>
<dbReference type="InterPro" id="IPR008972">
    <property type="entry name" value="Cupredoxin"/>
</dbReference>
<dbReference type="PATRIC" id="fig|926550.5.peg.756"/>
<proteinExistence type="predicted"/>
<dbReference type="Gene3D" id="2.130.10.10">
    <property type="entry name" value="YVTN repeat-like/Quinoprotein amine dehydrogenase"/>
    <property type="match status" value="1"/>
</dbReference>
<dbReference type="Pfam" id="PF18764">
    <property type="entry name" value="nos_propeller"/>
    <property type="match status" value="1"/>
</dbReference>
<keyword evidence="5" id="KW-1185">Reference proteome</keyword>
<dbReference type="PANTHER" id="PTHR42838">
    <property type="entry name" value="CYTOCHROME C OXIDASE SUBUNIT II"/>
    <property type="match status" value="1"/>
</dbReference>
<protein>
    <submittedName>
        <fullName evidence="4">Putative nitrous oxide reductase</fullName>
    </submittedName>
</protein>
<reference evidence="4 5" key="1">
    <citation type="submission" date="2012-02" db="EMBL/GenBank/DDBJ databases">
        <title>Complete genome sequence of Caldilinea aerophila DSM 14535 (= NBRC 102666).</title>
        <authorList>
            <person name="Oguchi A."/>
            <person name="Hosoyama A."/>
            <person name="Sekine M."/>
            <person name="Fukai R."/>
            <person name="Kato Y."/>
            <person name="Nakamura S."/>
            <person name="Hanada S."/>
            <person name="Yamazaki S."/>
            <person name="Fujita N."/>
        </authorList>
    </citation>
    <scope>NUCLEOTIDE SEQUENCE [LARGE SCALE GENOMIC DNA]</scope>
    <source>
        <strain evidence="5">DSM 14535 / JCM 11387 / NBRC 104270 / STL-6-O1</strain>
    </source>
</reference>
<dbReference type="NCBIfam" id="TIGR04246">
    <property type="entry name" value="nitrous_NosZ_Gp"/>
    <property type="match status" value="1"/>
</dbReference>
<dbReference type="EMBL" id="AP012337">
    <property type="protein sequence ID" value="BAL98754.1"/>
    <property type="molecule type" value="Genomic_DNA"/>
</dbReference>
<dbReference type="HOGENOM" id="CLU_016420_0_0_0"/>
<dbReference type="CDD" id="cd04223">
    <property type="entry name" value="N2OR_C"/>
    <property type="match status" value="1"/>
</dbReference>
<dbReference type="KEGG" id="cap:CLDAP_07150"/>
<organism evidence="4 5">
    <name type="scientific">Caldilinea aerophila (strain DSM 14535 / JCM 11387 / NBRC 104270 / STL-6-O1)</name>
    <dbReference type="NCBI Taxonomy" id="926550"/>
    <lineage>
        <taxon>Bacteria</taxon>
        <taxon>Bacillati</taxon>
        <taxon>Chloroflexota</taxon>
        <taxon>Caldilineae</taxon>
        <taxon>Caldilineales</taxon>
        <taxon>Caldilineaceae</taxon>
        <taxon>Caldilinea</taxon>
    </lineage>
</organism>
<dbReference type="OrthoDB" id="279535at2"/>
<dbReference type="SUPFAM" id="SSF50974">
    <property type="entry name" value="Nitrous oxide reductase, N-terminal domain"/>
    <property type="match status" value="1"/>
</dbReference>
<dbReference type="InterPro" id="IPR015943">
    <property type="entry name" value="WD40/YVTN_repeat-like_dom_sf"/>
</dbReference>
<dbReference type="PANTHER" id="PTHR42838:SF2">
    <property type="entry name" value="NITROUS-OXIDE REDUCTASE"/>
    <property type="match status" value="1"/>
</dbReference>
<dbReference type="eggNOG" id="COG4263">
    <property type="taxonomic scope" value="Bacteria"/>
</dbReference>
<dbReference type="GO" id="GO:0030313">
    <property type="term" value="C:cell envelope"/>
    <property type="evidence" value="ECO:0007669"/>
    <property type="project" value="UniProtKB-SubCell"/>
</dbReference>
<dbReference type="InterPro" id="IPR034205">
    <property type="entry name" value="N2OR_C"/>
</dbReference>
<dbReference type="Proteomes" id="UP000007880">
    <property type="component" value="Chromosome"/>
</dbReference>
<gene>
    <name evidence="4" type="ordered locus">CLDAP_07150</name>
</gene>
<dbReference type="STRING" id="926550.CLDAP_07150"/>
<name>I0I0G7_CALAS</name>